<proteinExistence type="predicted"/>
<evidence type="ECO:0000313" key="1">
    <source>
        <dbReference type="EMBL" id="JAH61246.1"/>
    </source>
</evidence>
<accession>A0A0E9U615</accession>
<protein>
    <submittedName>
        <fullName evidence="1">Uncharacterized protein</fullName>
    </submittedName>
</protein>
<reference evidence="1" key="2">
    <citation type="journal article" date="2015" name="Fish Shellfish Immunol.">
        <title>Early steps in the European eel (Anguilla anguilla)-Vibrio vulnificus interaction in the gills: Role of the RtxA13 toxin.</title>
        <authorList>
            <person name="Callol A."/>
            <person name="Pajuelo D."/>
            <person name="Ebbesson L."/>
            <person name="Teles M."/>
            <person name="MacKenzie S."/>
            <person name="Amaro C."/>
        </authorList>
    </citation>
    <scope>NUCLEOTIDE SEQUENCE</scope>
</reference>
<reference evidence="1" key="1">
    <citation type="submission" date="2014-11" db="EMBL/GenBank/DDBJ databases">
        <authorList>
            <person name="Amaro Gonzalez C."/>
        </authorList>
    </citation>
    <scope>NUCLEOTIDE SEQUENCE</scope>
</reference>
<dbReference type="AlphaFoldDB" id="A0A0E9U615"/>
<sequence length="34" mass="3895">MLLLKNSWCHSKSVVNHLCFAGPSLDFWGALYKK</sequence>
<dbReference type="EMBL" id="GBXM01047331">
    <property type="protein sequence ID" value="JAH61246.1"/>
    <property type="molecule type" value="Transcribed_RNA"/>
</dbReference>
<organism evidence="1">
    <name type="scientific">Anguilla anguilla</name>
    <name type="common">European freshwater eel</name>
    <name type="synonym">Muraena anguilla</name>
    <dbReference type="NCBI Taxonomy" id="7936"/>
    <lineage>
        <taxon>Eukaryota</taxon>
        <taxon>Metazoa</taxon>
        <taxon>Chordata</taxon>
        <taxon>Craniata</taxon>
        <taxon>Vertebrata</taxon>
        <taxon>Euteleostomi</taxon>
        <taxon>Actinopterygii</taxon>
        <taxon>Neopterygii</taxon>
        <taxon>Teleostei</taxon>
        <taxon>Anguilliformes</taxon>
        <taxon>Anguillidae</taxon>
        <taxon>Anguilla</taxon>
    </lineage>
</organism>
<name>A0A0E9U615_ANGAN</name>